<accession>A0AAU7VQB8</accession>
<dbReference type="RefSeq" id="WP_350345116.1">
    <property type="nucleotide sequence ID" value="NZ_CP158367.1"/>
</dbReference>
<dbReference type="EMBL" id="CP158367">
    <property type="protein sequence ID" value="XBX76377.1"/>
    <property type="molecule type" value="Genomic_DNA"/>
</dbReference>
<feature type="transmembrane region" description="Helical" evidence="1">
    <location>
        <begin position="60"/>
        <end position="78"/>
    </location>
</feature>
<keyword evidence="1" id="KW-1133">Transmembrane helix</keyword>
<dbReference type="InterPro" id="IPR025664">
    <property type="entry name" value="Spore_III_AC/AD"/>
</dbReference>
<dbReference type="NCBIfam" id="TIGR02849">
    <property type="entry name" value="spore_III_AD"/>
    <property type="match status" value="1"/>
</dbReference>
<protein>
    <submittedName>
        <fullName evidence="2">Stage III sporulation protein AD</fullName>
    </submittedName>
</protein>
<dbReference type="AlphaFoldDB" id="A0AAU7VQB8"/>
<evidence type="ECO:0000256" key="1">
    <source>
        <dbReference type="SAM" id="Phobius"/>
    </source>
</evidence>
<evidence type="ECO:0000313" key="2">
    <source>
        <dbReference type="EMBL" id="XBX76377.1"/>
    </source>
</evidence>
<keyword evidence="1" id="KW-0812">Transmembrane</keyword>
<feature type="transmembrane region" description="Helical" evidence="1">
    <location>
        <begin position="28"/>
        <end position="48"/>
    </location>
</feature>
<name>A0AAU7VQB8_9FIRM</name>
<reference evidence="2" key="1">
    <citation type="journal article" date="2013" name="Extremophiles">
        <title>Proteinivorax tanatarense gen. nov., sp. nov., an anaerobic, haloalkaliphilic, proteolytic bacterium isolated from a decaying algal bloom, and proposal of Proteinivoraceae fam. nov.</title>
        <authorList>
            <person name="Kevbrin V."/>
            <person name="Boltyanskaya Y."/>
            <person name="Zhilina T."/>
            <person name="Kolganova T."/>
            <person name="Lavrentjeva E."/>
            <person name="Kuznetsov B."/>
        </authorList>
    </citation>
    <scope>NUCLEOTIDE SEQUENCE</scope>
    <source>
        <strain evidence="2">Z-910T</strain>
    </source>
</reference>
<reference evidence="2" key="2">
    <citation type="submission" date="2024-06" db="EMBL/GenBank/DDBJ databases">
        <authorList>
            <person name="Petrova K.O."/>
            <person name="Toshchakov S.V."/>
            <person name="Boltjanskaja Y.V."/>
            <person name="Kevbrin V."/>
        </authorList>
    </citation>
    <scope>NUCLEOTIDE SEQUENCE</scope>
    <source>
        <strain evidence="2">Z-910T</strain>
    </source>
</reference>
<feature type="transmembrane region" description="Helical" evidence="1">
    <location>
        <begin position="103"/>
        <end position="124"/>
    </location>
</feature>
<organism evidence="2">
    <name type="scientific">Proteinivorax tanatarense</name>
    <dbReference type="NCBI Taxonomy" id="1260629"/>
    <lineage>
        <taxon>Bacteria</taxon>
        <taxon>Bacillati</taxon>
        <taxon>Bacillota</taxon>
        <taxon>Clostridia</taxon>
        <taxon>Eubacteriales</taxon>
        <taxon>Proteinivoracaceae</taxon>
        <taxon>Proteinivorax</taxon>
    </lineage>
</organism>
<dbReference type="InterPro" id="IPR014211">
    <property type="entry name" value="Spore_III_AD"/>
</dbReference>
<gene>
    <name evidence="2" type="primary">spoIIIAD</name>
    <name evidence="2" type="ORF">PRVXT_001087</name>
</gene>
<keyword evidence="1" id="KW-0472">Membrane</keyword>
<sequence>MSVVAFGIVASIIIVIIKQQKPEIAMQLALAAGALIFLALISQIYTVVRTIEDMAYKAELNVMFLGTMLRIIGIAYITEFGSQVCKDAGQGAVASKVEFAGKIMMLLLALPIVSMILQTLVSILP</sequence>
<proteinExistence type="predicted"/>
<dbReference type="Pfam" id="PF06686">
    <property type="entry name" value="SpoIIIAC"/>
    <property type="match status" value="2"/>
</dbReference>